<name>A0ABR1S5H3_9PEZI</name>
<proteinExistence type="predicted"/>
<protein>
    <submittedName>
        <fullName evidence="2">Uncharacterized protein</fullName>
    </submittedName>
</protein>
<feature type="compositionally biased region" description="Polar residues" evidence="1">
    <location>
        <begin position="138"/>
        <end position="161"/>
    </location>
</feature>
<feature type="region of interest" description="Disordered" evidence="1">
    <location>
        <begin position="138"/>
        <end position="263"/>
    </location>
</feature>
<keyword evidence="3" id="KW-1185">Reference proteome</keyword>
<reference evidence="2 3" key="1">
    <citation type="submission" date="2023-01" db="EMBL/GenBank/DDBJ databases">
        <title>Analysis of 21 Apiospora genomes using comparative genomics revels a genus with tremendous synthesis potential of carbohydrate active enzymes and secondary metabolites.</title>
        <authorList>
            <person name="Sorensen T."/>
        </authorList>
    </citation>
    <scope>NUCLEOTIDE SEQUENCE [LARGE SCALE GENOMIC DNA]</scope>
    <source>
        <strain evidence="2 3">CBS 20057</strain>
    </source>
</reference>
<evidence type="ECO:0000313" key="3">
    <source>
        <dbReference type="Proteomes" id="UP001396898"/>
    </source>
</evidence>
<evidence type="ECO:0000313" key="2">
    <source>
        <dbReference type="EMBL" id="KAK8026956.1"/>
    </source>
</evidence>
<organism evidence="2 3">
    <name type="scientific">Apiospora marii</name>
    <dbReference type="NCBI Taxonomy" id="335849"/>
    <lineage>
        <taxon>Eukaryota</taxon>
        <taxon>Fungi</taxon>
        <taxon>Dikarya</taxon>
        <taxon>Ascomycota</taxon>
        <taxon>Pezizomycotina</taxon>
        <taxon>Sordariomycetes</taxon>
        <taxon>Xylariomycetidae</taxon>
        <taxon>Amphisphaeriales</taxon>
        <taxon>Apiosporaceae</taxon>
        <taxon>Apiospora</taxon>
    </lineage>
</organism>
<accession>A0ABR1S5H3</accession>
<comment type="caution">
    <text evidence="2">The sequence shown here is derived from an EMBL/GenBank/DDBJ whole genome shotgun (WGS) entry which is preliminary data.</text>
</comment>
<evidence type="ECO:0000256" key="1">
    <source>
        <dbReference type="SAM" id="MobiDB-lite"/>
    </source>
</evidence>
<feature type="compositionally biased region" description="Pro residues" evidence="1">
    <location>
        <begin position="235"/>
        <end position="254"/>
    </location>
</feature>
<dbReference type="Proteomes" id="UP001396898">
    <property type="component" value="Unassembled WGS sequence"/>
</dbReference>
<gene>
    <name evidence="2" type="ORF">PG991_004012</name>
</gene>
<feature type="compositionally biased region" description="Pro residues" evidence="1">
    <location>
        <begin position="204"/>
        <end position="214"/>
    </location>
</feature>
<dbReference type="EMBL" id="JAQQWI010000007">
    <property type="protein sequence ID" value="KAK8026956.1"/>
    <property type="molecule type" value="Genomic_DNA"/>
</dbReference>
<sequence length="263" mass="28390">MSFRMGIEAETAGPGPAGDEGSFWGLCLSEPVYNAEWVDASVVEFLQCVNAMPPNERLQRVQDFLEEGIIKLRDSVRFSCDIYQGFPTQGESALSNIGLVSEAIRRVSAWEQELQQRVYAQEMQMEGLLRRGIDNEQALNTSSQDPDPQPMRSPSVSSDDSIQPMDISSGSSDDEGGILIQQDEDTPKQPPKHQSTPGLAAQNGPPPSPSPAAPPASGGQAQARPNYAGSLKPHPSLPPRPPTKPHPSLPPRPPTSFGRGWGL</sequence>